<feature type="transmembrane region" description="Helical" evidence="11">
    <location>
        <begin position="528"/>
        <end position="550"/>
    </location>
</feature>
<comment type="subcellular location">
    <subcellularLocation>
        <location evidence="1">Cell membrane</location>
        <topology evidence="1">Single-pass type I membrane protein</topology>
    </subcellularLocation>
</comment>
<evidence type="ECO:0000256" key="5">
    <source>
        <dbReference type="ARBA" id="ARBA00022692"/>
    </source>
</evidence>
<evidence type="ECO:0000256" key="8">
    <source>
        <dbReference type="ARBA" id="ARBA00022989"/>
    </source>
</evidence>
<keyword evidence="3" id="KW-0813">Transport</keyword>
<accession>A0ABR0Z1T3</accession>
<dbReference type="InterPro" id="IPR026112">
    <property type="entry name" value="AMN"/>
</dbReference>
<protein>
    <recommendedName>
        <fullName evidence="2">Protein amnionless</fullName>
    </recommendedName>
</protein>
<evidence type="ECO:0000256" key="4">
    <source>
        <dbReference type="ARBA" id="ARBA00022475"/>
    </source>
</evidence>
<dbReference type="Pfam" id="PF14828">
    <property type="entry name" value="Amnionless"/>
    <property type="match status" value="1"/>
</dbReference>
<keyword evidence="7" id="KW-0653">Protein transport</keyword>
<evidence type="ECO:0000313" key="12">
    <source>
        <dbReference type="EMBL" id="KAK6478802.1"/>
    </source>
</evidence>
<evidence type="ECO:0000256" key="7">
    <source>
        <dbReference type="ARBA" id="ARBA00022927"/>
    </source>
</evidence>
<reference evidence="12 13" key="1">
    <citation type="submission" date="2021-05" db="EMBL/GenBank/DDBJ databases">
        <authorList>
            <person name="Zahm M."/>
            <person name="Klopp C."/>
            <person name="Cabau C."/>
            <person name="Kuhl H."/>
            <person name="Suciu R."/>
            <person name="Ciorpac M."/>
            <person name="Holostenco D."/>
            <person name="Gessner J."/>
            <person name="Wuertz S."/>
            <person name="Hohne C."/>
            <person name="Stock M."/>
            <person name="Gislard M."/>
            <person name="Lluch J."/>
            <person name="Milhes M."/>
            <person name="Lampietro C."/>
            <person name="Lopez Roques C."/>
            <person name="Donnadieu C."/>
            <person name="Du K."/>
            <person name="Schartl M."/>
            <person name="Guiguen Y."/>
        </authorList>
    </citation>
    <scope>NUCLEOTIDE SEQUENCE [LARGE SCALE GENOMIC DNA]</scope>
    <source>
        <strain evidence="12">Hh-F2</strain>
        <tissue evidence="12">Blood</tissue>
    </source>
</reference>
<dbReference type="Proteomes" id="UP001369086">
    <property type="component" value="Unassembled WGS sequence"/>
</dbReference>
<keyword evidence="13" id="KW-1185">Reference proteome</keyword>
<evidence type="ECO:0000256" key="9">
    <source>
        <dbReference type="ARBA" id="ARBA00023136"/>
    </source>
</evidence>
<evidence type="ECO:0000256" key="2">
    <source>
        <dbReference type="ARBA" id="ARBA00021200"/>
    </source>
</evidence>
<dbReference type="PANTHER" id="PTHR14995:SF2">
    <property type="entry name" value="PROTEIN AMNIONLESS"/>
    <property type="match status" value="1"/>
</dbReference>
<keyword evidence="6" id="KW-0732">Signal</keyword>
<evidence type="ECO:0000256" key="3">
    <source>
        <dbReference type="ARBA" id="ARBA00022448"/>
    </source>
</evidence>
<gene>
    <name evidence="12" type="ORF">HHUSO_G19412</name>
</gene>
<evidence type="ECO:0000256" key="11">
    <source>
        <dbReference type="SAM" id="Phobius"/>
    </source>
</evidence>
<keyword evidence="4" id="KW-1003">Cell membrane</keyword>
<evidence type="ECO:0000256" key="10">
    <source>
        <dbReference type="SAM" id="MobiDB-lite"/>
    </source>
</evidence>
<organism evidence="12 13">
    <name type="scientific">Huso huso</name>
    <name type="common">Beluga</name>
    <name type="synonym">Acipenser huso</name>
    <dbReference type="NCBI Taxonomy" id="61971"/>
    <lineage>
        <taxon>Eukaryota</taxon>
        <taxon>Metazoa</taxon>
        <taxon>Chordata</taxon>
        <taxon>Craniata</taxon>
        <taxon>Vertebrata</taxon>
        <taxon>Euteleostomi</taxon>
        <taxon>Actinopterygii</taxon>
        <taxon>Chondrostei</taxon>
        <taxon>Acipenseriformes</taxon>
        <taxon>Acipenseridae</taxon>
        <taxon>Huso</taxon>
    </lineage>
</organism>
<keyword evidence="5 11" id="KW-0812">Transmembrane</keyword>
<evidence type="ECO:0000313" key="13">
    <source>
        <dbReference type="Proteomes" id="UP001369086"/>
    </source>
</evidence>
<sequence length="632" mass="68511">MPLGILDLPEEWGVNLQSGSLVAPRHTVLGEQGSEPAPRVTHSAGGAGEPGVTHSAGEQGSQPPGSHTVLGEQGSEPAPRVTHSAGGAGERASPPGHTQCWGSRGASQPRVTQNLLLFNPNPWQAAHVIEELVRWVKVYCAGFQRSRDLSGETHKRMSVTFAIFFCLFSLSNALYKQWIPDTNFENVSNWDKGRVPCANDRVYFQHDQKASVYVQSTHSIVEMYLPMDGELILAFGAGFAGSEGESDPGCEGGGDRITFQDPDRYQWYDPTLWRAASTPDDLENGRFQFSVHEESVPCEHDDVIFRPDSSFRVSTDSDVSRISLRSVSIMEKKFSREEEFARYLQSGSGKLQFHGSGTVEVTNSRCSESSGCDCGNTANHERICTALHQHSQCPDLECWSPLTPIGHCCGICGAVVSLEYSPDFNVESYRNRLLHLFLSLPSYRGVRMAMSKVSRPQSFSWLVPREADSEIQVVLQEEGSGSKAEALAWEIMKDIHSQGSSLGIVKGEVQTSTGSHASGQGGSVDGGMIAGAVIGVLLALVGLGSLVVLFTRGIIRVPNLSSLQFVKKDSDLDNLGDSIDKGFDNPMFDTSPHLPADLHGLYSGSEALKGISITNSGVHFVNPAYDETDFTA</sequence>
<comment type="caution">
    <text evidence="12">The sequence shown here is derived from an EMBL/GenBank/DDBJ whole genome shotgun (WGS) entry which is preliminary data.</text>
</comment>
<feature type="region of interest" description="Disordered" evidence="10">
    <location>
        <begin position="31"/>
        <end position="106"/>
    </location>
</feature>
<proteinExistence type="predicted"/>
<feature type="compositionally biased region" description="Polar residues" evidence="10">
    <location>
        <begin position="56"/>
        <end position="65"/>
    </location>
</feature>
<dbReference type="EMBL" id="JAHFZB010000018">
    <property type="protein sequence ID" value="KAK6478802.1"/>
    <property type="molecule type" value="Genomic_DNA"/>
</dbReference>
<keyword evidence="9 11" id="KW-0472">Membrane</keyword>
<evidence type="ECO:0000256" key="6">
    <source>
        <dbReference type="ARBA" id="ARBA00022729"/>
    </source>
</evidence>
<dbReference type="PANTHER" id="PTHR14995">
    <property type="entry name" value="AMNIONLESS"/>
    <property type="match status" value="1"/>
</dbReference>
<keyword evidence="8 11" id="KW-1133">Transmembrane helix</keyword>
<evidence type="ECO:0000256" key="1">
    <source>
        <dbReference type="ARBA" id="ARBA00004251"/>
    </source>
</evidence>
<name>A0ABR0Z1T3_HUSHU</name>